<feature type="region of interest" description="Disordered" evidence="1">
    <location>
        <begin position="97"/>
        <end position="126"/>
    </location>
</feature>
<dbReference type="AlphaFoldDB" id="A0A319BPK0"/>
<dbReference type="VEuPathDB" id="FungiDB:BO82DRAFT_370280"/>
<reference evidence="2 3" key="1">
    <citation type="submission" date="2016-12" db="EMBL/GenBank/DDBJ databases">
        <title>The genomes of Aspergillus section Nigri reveals drivers in fungal speciation.</title>
        <authorList>
            <consortium name="DOE Joint Genome Institute"/>
            <person name="Vesth T.C."/>
            <person name="Nybo J."/>
            <person name="Theobald S."/>
            <person name="Brandl J."/>
            <person name="Frisvad J.C."/>
            <person name="Nielsen K.F."/>
            <person name="Lyhne E.K."/>
            <person name="Kogle M.E."/>
            <person name="Kuo A."/>
            <person name="Riley R."/>
            <person name="Clum A."/>
            <person name="Nolan M."/>
            <person name="Lipzen A."/>
            <person name="Salamov A."/>
            <person name="Henrissat B."/>
            <person name="Wiebenga A."/>
            <person name="De Vries R.P."/>
            <person name="Grigoriev I.V."/>
            <person name="Mortensen U.H."/>
            <person name="Andersen M.R."/>
            <person name="Baker S.E."/>
        </authorList>
    </citation>
    <scope>NUCLEOTIDE SEQUENCE [LARGE SCALE GENOMIC DNA]</scope>
    <source>
        <strain evidence="2 3">CBS 121591</strain>
    </source>
</reference>
<accession>A0A319BPK0</accession>
<protein>
    <submittedName>
        <fullName evidence="2">Uncharacterized protein</fullName>
    </submittedName>
</protein>
<proteinExistence type="predicted"/>
<dbReference type="EMBL" id="KZ821814">
    <property type="protein sequence ID" value="PYH75346.1"/>
    <property type="molecule type" value="Genomic_DNA"/>
</dbReference>
<dbReference type="GeneID" id="37139946"/>
<dbReference type="RefSeq" id="XP_025485546.1">
    <property type="nucleotide sequence ID" value="XM_025637205.1"/>
</dbReference>
<gene>
    <name evidence="2" type="ORF">BO82DRAFT_370280</name>
</gene>
<organism evidence="2 3">
    <name type="scientific">Aspergillus uvarum CBS 121591</name>
    <dbReference type="NCBI Taxonomy" id="1448315"/>
    <lineage>
        <taxon>Eukaryota</taxon>
        <taxon>Fungi</taxon>
        <taxon>Dikarya</taxon>
        <taxon>Ascomycota</taxon>
        <taxon>Pezizomycotina</taxon>
        <taxon>Eurotiomycetes</taxon>
        <taxon>Eurotiomycetidae</taxon>
        <taxon>Eurotiales</taxon>
        <taxon>Aspergillaceae</taxon>
        <taxon>Aspergillus</taxon>
        <taxon>Aspergillus subgen. Circumdati</taxon>
    </lineage>
</organism>
<feature type="compositionally biased region" description="Basic and acidic residues" evidence="1">
    <location>
        <begin position="97"/>
        <end position="111"/>
    </location>
</feature>
<evidence type="ECO:0000313" key="3">
    <source>
        <dbReference type="Proteomes" id="UP000248340"/>
    </source>
</evidence>
<sequence length="126" mass="14594">MDCFTNTIPSWKGLKKWLAFTKAKSQDQEIIIFADVERGPDDLVVTYLRYRFYDRLPWGEFKRLGGSATLAVVKAGWNWIILDQMAESIREGRFKESDLDTARNEAKENRKSKFSRSASDPISYFG</sequence>
<keyword evidence="3" id="KW-1185">Reference proteome</keyword>
<evidence type="ECO:0000256" key="1">
    <source>
        <dbReference type="SAM" id="MobiDB-lite"/>
    </source>
</evidence>
<evidence type="ECO:0000313" key="2">
    <source>
        <dbReference type="EMBL" id="PYH75346.1"/>
    </source>
</evidence>
<dbReference type="Proteomes" id="UP000248340">
    <property type="component" value="Unassembled WGS sequence"/>
</dbReference>
<dbReference type="STRING" id="1448315.A0A319BPK0"/>
<name>A0A319BPK0_9EURO</name>
<dbReference type="OrthoDB" id="4471151at2759"/>